<evidence type="ECO:0000256" key="2">
    <source>
        <dbReference type="ARBA" id="ARBA00022737"/>
    </source>
</evidence>
<keyword evidence="1" id="KW-0433">Leucine-rich repeat</keyword>
<reference evidence="4" key="2">
    <citation type="submission" date="2023-06" db="EMBL/GenBank/DDBJ databases">
        <authorList>
            <person name="Ma L."/>
            <person name="Liu K.-W."/>
            <person name="Li Z."/>
            <person name="Hsiao Y.-Y."/>
            <person name="Qi Y."/>
            <person name="Fu T."/>
            <person name="Tang G."/>
            <person name="Zhang D."/>
            <person name="Sun W.-H."/>
            <person name="Liu D.-K."/>
            <person name="Li Y."/>
            <person name="Chen G.-Z."/>
            <person name="Liu X.-D."/>
            <person name="Liao X.-Y."/>
            <person name="Jiang Y.-T."/>
            <person name="Yu X."/>
            <person name="Hao Y."/>
            <person name="Huang J."/>
            <person name="Zhao X.-W."/>
            <person name="Ke S."/>
            <person name="Chen Y.-Y."/>
            <person name="Wu W.-L."/>
            <person name="Hsu J.-L."/>
            <person name="Lin Y.-F."/>
            <person name="Huang M.-D."/>
            <person name="Li C.-Y."/>
            <person name="Huang L."/>
            <person name="Wang Z.-W."/>
            <person name="Zhao X."/>
            <person name="Zhong W.-Y."/>
            <person name="Peng D.-H."/>
            <person name="Ahmad S."/>
            <person name="Lan S."/>
            <person name="Zhang J.-S."/>
            <person name="Tsai W.-C."/>
            <person name="Van De Peer Y."/>
            <person name="Liu Z.-J."/>
        </authorList>
    </citation>
    <scope>NUCLEOTIDE SEQUENCE</scope>
    <source>
        <strain evidence="4">CP</strain>
        <tissue evidence="4">Leaves</tissue>
    </source>
</reference>
<evidence type="ECO:0000313" key="4">
    <source>
        <dbReference type="EMBL" id="KAK1304391.1"/>
    </source>
</evidence>
<proteinExistence type="predicted"/>
<reference evidence="4" key="1">
    <citation type="journal article" date="2023" name="Nat. Commun.">
        <title>Diploid and tetraploid genomes of Acorus and the evolution of monocots.</title>
        <authorList>
            <person name="Ma L."/>
            <person name="Liu K.W."/>
            <person name="Li Z."/>
            <person name="Hsiao Y.Y."/>
            <person name="Qi Y."/>
            <person name="Fu T."/>
            <person name="Tang G.D."/>
            <person name="Zhang D."/>
            <person name="Sun W.H."/>
            <person name="Liu D.K."/>
            <person name="Li Y."/>
            <person name="Chen G.Z."/>
            <person name="Liu X.D."/>
            <person name="Liao X.Y."/>
            <person name="Jiang Y.T."/>
            <person name="Yu X."/>
            <person name="Hao Y."/>
            <person name="Huang J."/>
            <person name="Zhao X.W."/>
            <person name="Ke S."/>
            <person name="Chen Y.Y."/>
            <person name="Wu W.L."/>
            <person name="Hsu J.L."/>
            <person name="Lin Y.F."/>
            <person name="Huang M.D."/>
            <person name="Li C.Y."/>
            <person name="Huang L."/>
            <person name="Wang Z.W."/>
            <person name="Zhao X."/>
            <person name="Zhong W.Y."/>
            <person name="Peng D.H."/>
            <person name="Ahmad S."/>
            <person name="Lan S."/>
            <person name="Zhang J.S."/>
            <person name="Tsai W.C."/>
            <person name="Van de Peer Y."/>
            <person name="Liu Z.J."/>
        </authorList>
    </citation>
    <scope>NUCLEOTIDE SEQUENCE</scope>
    <source>
        <strain evidence="4">CP</strain>
    </source>
</reference>
<organism evidence="4 5">
    <name type="scientific">Acorus calamus</name>
    <name type="common">Sweet flag</name>
    <dbReference type="NCBI Taxonomy" id="4465"/>
    <lineage>
        <taxon>Eukaryota</taxon>
        <taxon>Viridiplantae</taxon>
        <taxon>Streptophyta</taxon>
        <taxon>Embryophyta</taxon>
        <taxon>Tracheophyta</taxon>
        <taxon>Spermatophyta</taxon>
        <taxon>Magnoliopsida</taxon>
        <taxon>Liliopsida</taxon>
        <taxon>Acoraceae</taxon>
        <taxon>Acorus</taxon>
    </lineage>
</organism>
<evidence type="ECO:0000256" key="3">
    <source>
        <dbReference type="SAM" id="MobiDB-lite"/>
    </source>
</evidence>
<name>A0AAV9DTW7_ACOCL</name>
<keyword evidence="5" id="KW-1185">Reference proteome</keyword>
<evidence type="ECO:0000256" key="1">
    <source>
        <dbReference type="ARBA" id="ARBA00022614"/>
    </source>
</evidence>
<sequence length="144" mass="15951">MRSNKISTTKCLSQLAANYGSLHAINLEGNPAQRNVGDEQLKKYLVSLLPKLVYYNKQIIRVGSSKEVVVDRAHQFDRGLKSEYKHARKGNASTAHKPVTSRGRHGRVLPPTGPKGNHQSSGSRLLSLREFNMPRSMSEGTLLS</sequence>
<dbReference type="PANTHER" id="PTHR15454">
    <property type="entry name" value="NISCHARIN RELATED"/>
    <property type="match status" value="1"/>
</dbReference>
<gene>
    <name evidence="4" type="ORF">QJS10_CPB11g01072</name>
</gene>
<protein>
    <submittedName>
        <fullName evidence="4">Uncharacterized protein</fullName>
    </submittedName>
</protein>
<dbReference type="PANTHER" id="PTHR15454:SF7">
    <property type="entry name" value="OS07G0106100 PROTEIN"/>
    <property type="match status" value="1"/>
</dbReference>
<keyword evidence="2" id="KW-0677">Repeat</keyword>
<comment type="caution">
    <text evidence="4">The sequence shown here is derived from an EMBL/GenBank/DDBJ whole genome shotgun (WGS) entry which is preliminary data.</text>
</comment>
<dbReference type="Proteomes" id="UP001180020">
    <property type="component" value="Unassembled WGS sequence"/>
</dbReference>
<dbReference type="AlphaFoldDB" id="A0AAV9DTW7"/>
<dbReference type="Gene3D" id="3.80.10.10">
    <property type="entry name" value="Ribonuclease Inhibitor"/>
    <property type="match status" value="1"/>
</dbReference>
<dbReference type="EMBL" id="JAUJYO010000011">
    <property type="protein sequence ID" value="KAK1304391.1"/>
    <property type="molecule type" value="Genomic_DNA"/>
</dbReference>
<evidence type="ECO:0000313" key="5">
    <source>
        <dbReference type="Proteomes" id="UP001180020"/>
    </source>
</evidence>
<dbReference type="GO" id="GO:0005737">
    <property type="term" value="C:cytoplasm"/>
    <property type="evidence" value="ECO:0007669"/>
    <property type="project" value="TreeGrafter"/>
</dbReference>
<dbReference type="InterPro" id="IPR032675">
    <property type="entry name" value="LRR_dom_sf"/>
</dbReference>
<feature type="region of interest" description="Disordered" evidence="3">
    <location>
        <begin position="81"/>
        <end position="131"/>
    </location>
</feature>
<accession>A0AAV9DTW7</accession>